<feature type="domain" description="Phytochrome chromophore attachment site" evidence="13">
    <location>
        <begin position="141"/>
        <end position="298"/>
    </location>
</feature>
<dbReference type="SMART" id="SM00911">
    <property type="entry name" value="HWE_HK"/>
    <property type="match status" value="1"/>
</dbReference>
<dbReference type="PROSITE" id="PS50046">
    <property type="entry name" value="PHYTOCHROME_2"/>
    <property type="match status" value="1"/>
</dbReference>
<dbReference type="PROSITE" id="PS50110">
    <property type="entry name" value="RESPONSE_REGULATORY"/>
    <property type="match status" value="1"/>
</dbReference>
<dbReference type="InterPro" id="IPR013515">
    <property type="entry name" value="Phytochrome_cen-reg"/>
</dbReference>
<dbReference type="SUPFAM" id="SSF55781">
    <property type="entry name" value="GAF domain-like"/>
    <property type="match status" value="2"/>
</dbReference>
<dbReference type="SUPFAM" id="SSF55785">
    <property type="entry name" value="PYP-like sensor domain (PAS domain)"/>
    <property type="match status" value="1"/>
</dbReference>
<evidence type="ECO:0000256" key="5">
    <source>
        <dbReference type="ARBA" id="ARBA00022606"/>
    </source>
</evidence>
<dbReference type="GO" id="GO:0009881">
    <property type="term" value="F:photoreceptor activity"/>
    <property type="evidence" value="ECO:0007669"/>
    <property type="project" value="UniProtKB-KW"/>
</dbReference>
<dbReference type="EC" id="2.7.13.3" evidence="2"/>
<evidence type="ECO:0000256" key="4">
    <source>
        <dbReference type="ARBA" id="ARBA00022553"/>
    </source>
</evidence>
<dbReference type="GO" id="GO:0000160">
    <property type="term" value="P:phosphorelay signal transduction system"/>
    <property type="evidence" value="ECO:0007669"/>
    <property type="project" value="InterPro"/>
</dbReference>
<keyword evidence="5" id="KW-0716">Sensory transduction</keyword>
<dbReference type="InterPro" id="IPR001789">
    <property type="entry name" value="Sig_transdc_resp-reg_receiver"/>
</dbReference>
<evidence type="ECO:0000256" key="3">
    <source>
        <dbReference type="ARBA" id="ARBA00022543"/>
    </source>
</evidence>
<keyword evidence="8 15" id="KW-0418">Kinase</keyword>
<dbReference type="Gene3D" id="3.30.565.10">
    <property type="entry name" value="Histidine kinase-like ATPase, C-terminal domain"/>
    <property type="match status" value="1"/>
</dbReference>
<evidence type="ECO:0000256" key="2">
    <source>
        <dbReference type="ARBA" id="ARBA00012438"/>
    </source>
</evidence>
<evidence type="ECO:0000256" key="6">
    <source>
        <dbReference type="ARBA" id="ARBA00022679"/>
    </source>
</evidence>
<comment type="caution">
    <text evidence="15">The sequence shown here is derived from an EMBL/GenBank/DDBJ whole genome shotgun (WGS) entry which is preliminary data.</text>
</comment>
<evidence type="ECO:0000256" key="11">
    <source>
        <dbReference type="ARBA" id="ARBA00023170"/>
    </source>
</evidence>
<dbReference type="PANTHER" id="PTHR41523">
    <property type="entry name" value="TWO-COMPONENT SYSTEM SENSOR PROTEIN"/>
    <property type="match status" value="1"/>
</dbReference>
<dbReference type="Pfam" id="PF01590">
    <property type="entry name" value="GAF"/>
    <property type="match status" value="1"/>
</dbReference>
<organism evidence="15 16">
    <name type="scientific">Bradyrhizobium jicamae</name>
    <dbReference type="NCBI Taxonomy" id="280332"/>
    <lineage>
        <taxon>Bacteria</taxon>
        <taxon>Pseudomonadati</taxon>
        <taxon>Pseudomonadota</taxon>
        <taxon>Alphaproteobacteria</taxon>
        <taxon>Hyphomicrobiales</taxon>
        <taxon>Nitrobacteraceae</taxon>
        <taxon>Bradyrhizobium</taxon>
    </lineage>
</organism>
<dbReference type="InterPro" id="IPR016132">
    <property type="entry name" value="Phyto_chromo_attachment"/>
</dbReference>
<keyword evidence="9" id="KW-0067">ATP-binding</keyword>
<dbReference type="Gene3D" id="3.40.50.2300">
    <property type="match status" value="1"/>
</dbReference>
<evidence type="ECO:0000256" key="10">
    <source>
        <dbReference type="ARBA" id="ARBA00022991"/>
    </source>
</evidence>
<evidence type="ECO:0000256" key="7">
    <source>
        <dbReference type="ARBA" id="ARBA00022741"/>
    </source>
</evidence>
<evidence type="ECO:0000256" key="8">
    <source>
        <dbReference type="ARBA" id="ARBA00022777"/>
    </source>
</evidence>
<protein>
    <recommendedName>
        <fullName evidence="2">histidine kinase</fullName>
        <ecNumber evidence="2">2.7.13.3</ecNumber>
    </recommendedName>
</protein>
<sequence>MKPQVDLSNCDREPIHIPGSVQPFGFLIALQSDFTICMASDNVADYLGRDAADIFQRPVDTVLSKAAVDAIRARVDYLAGPDATERIFGVALQDGGKLFDIAIHFSGVYLVIEAEPSVIETDVNSGELVRLMLGRVRKTRGISELAQEAARQVTILTGFDRVMVYRFHPDGSGEVIAEVAKAGLETFLGLHYPASDIPQQARTLYTRNWIRIIADTSAKPVPLLSTATHSAGLLDLSMSTLRSVSPIHIEYLQNMGVAASMSISILRDGKLWGLFACHHYSPHHVSFERRTAAELFGQMFSWIIETREREATVAYEARAQQIQDRLIEAAGSHEHSHRAIVDFVDEYRKMIECDGIAIWSDGDVTLSGDTPTSAEVKDLVAFINRTSPGRITASAEIGKVYAAGESFRDRAAGFLVIPISRVPRDCLIFFRREVLRSVNWAGAPEKVYASGPHGPRLTPRKSFELWQEVVHGQSRPWTQADLHIAESLRITLLEVILQLAELAARERKGAQERQELMIAELNHRVRNILSLVRGLVSQSKDSTGSVEEFAGVLGGRIQALARAHDQITSLNWAPVALKALVESEAGAYLGARAGRIQMNGPEVALDPKAFATLALVVHEMMTNSAKYGALADSTGTVEIAWKLDQSSSLVIDWKESGGPPVQPPSRRGFGTTIIERSIPFDLKGDAELRFDLLGVHARFVIPGNYVEMMTSMSGIATRLEAEKPAPPRLSGTALIVEDNLIIAMAAEVILLELGARHVETAASVTQAITAIGRSKPDFALLDLNLGSENSVPVAIKLRELGVPFMFATGYGERAPIPDQMADAPVIQKPYTGEVVEAALGKLREAAAQR</sequence>
<dbReference type="GO" id="GO:0009584">
    <property type="term" value="P:detection of visible light"/>
    <property type="evidence" value="ECO:0007669"/>
    <property type="project" value="InterPro"/>
</dbReference>
<proteinExistence type="predicted"/>
<evidence type="ECO:0000259" key="14">
    <source>
        <dbReference type="PROSITE" id="PS50110"/>
    </source>
</evidence>
<name>A0A0R3M584_9BRAD</name>
<dbReference type="InterPro" id="IPR011006">
    <property type="entry name" value="CheY-like_superfamily"/>
</dbReference>
<dbReference type="GO" id="GO:0005524">
    <property type="term" value="F:ATP binding"/>
    <property type="evidence" value="ECO:0007669"/>
    <property type="project" value="UniProtKB-KW"/>
</dbReference>
<keyword evidence="4 12" id="KW-0597">Phosphoprotein</keyword>
<dbReference type="PANTHER" id="PTHR41523:SF7">
    <property type="entry name" value="HISTIDINE KINASE"/>
    <property type="match status" value="1"/>
</dbReference>
<dbReference type="PIRSF" id="PIRSF036397">
    <property type="entry name" value="Bactrphtchrm_rec"/>
    <property type="match status" value="1"/>
</dbReference>
<dbReference type="SMART" id="SM00065">
    <property type="entry name" value="GAF"/>
    <property type="match status" value="1"/>
</dbReference>
<keyword evidence="7" id="KW-0547">Nucleotide-binding</keyword>
<feature type="modified residue" description="4-aspartylphosphate" evidence="12">
    <location>
        <position position="782"/>
    </location>
</feature>
<dbReference type="InterPro" id="IPR001294">
    <property type="entry name" value="Phytochrome"/>
</dbReference>
<feature type="domain" description="Response regulatory" evidence="14">
    <location>
        <begin position="732"/>
        <end position="843"/>
    </location>
</feature>
<comment type="catalytic activity">
    <reaction evidence="1">
        <text>ATP + protein L-histidine = ADP + protein N-phospho-L-histidine.</text>
        <dbReference type="EC" id="2.7.13.3"/>
    </reaction>
</comment>
<dbReference type="Gene3D" id="3.30.450.40">
    <property type="match status" value="1"/>
</dbReference>
<evidence type="ECO:0000256" key="12">
    <source>
        <dbReference type="PROSITE-ProRule" id="PRU00169"/>
    </source>
</evidence>
<gene>
    <name evidence="15" type="ORF">CQ12_31530</name>
</gene>
<reference evidence="15 16" key="1">
    <citation type="submission" date="2014-03" db="EMBL/GenBank/DDBJ databases">
        <title>Bradyrhizobium valentinum sp. nov., isolated from effective nodules of Lupinus mariae-josephae, a lupine endemic of basic-lime soils in Eastern Spain.</title>
        <authorList>
            <person name="Duran D."/>
            <person name="Rey L."/>
            <person name="Navarro A."/>
            <person name="Busquets A."/>
            <person name="Imperial J."/>
            <person name="Ruiz-Argueso T."/>
        </authorList>
    </citation>
    <scope>NUCLEOTIDE SEQUENCE [LARGE SCALE GENOMIC DNA]</scope>
    <source>
        <strain evidence="15 16">PAC68</strain>
    </source>
</reference>
<keyword evidence="6" id="KW-0808">Transferase</keyword>
<evidence type="ECO:0000256" key="9">
    <source>
        <dbReference type="ARBA" id="ARBA00022840"/>
    </source>
</evidence>
<dbReference type="InterPro" id="IPR029016">
    <property type="entry name" value="GAF-like_dom_sf"/>
</dbReference>
<dbReference type="Gene3D" id="3.30.450.20">
    <property type="entry name" value="PAS domain"/>
    <property type="match status" value="1"/>
</dbReference>
<dbReference type="Gene3D" id="3.30.450.270">
    <property type="match status" value="1"/>
</dbReference>
<keyword evidence="10" id="KW-0157">Chromophore</keyword>
<evidence type="ECO:0000259" key="13">
    <source>
        <dbReference type="PROSITE" id="PS50046"/>
    </source>
</evidence>
<dbReference type="SMART" id="SM00448">
    <property type="entry name" value="REC"/>
    <property type="match status" value="1"/>
</dbReference>
<dbReference type="EMBL" id="LLXZ01000028">
    <property type="protein sequence ID" value="KRR13199.1"/>
    <property type="molecule type" value="Genomic_DNA"/>
</dbReference>
<keyword evidence="11" id="KW-0675">Receptor</keyword>
<dbReference type="GO" id="GO:0006355">
    <property type="term" value="P:regulation of DNA-templated transcription"/>
    <property type="evidence" value="ECO:0007669"/>
    <property type="project" value="InterPro"/>
</dbReference>
<dbReference type="InterPro" id="IPR009219">
    <property type="entry name" value="Bactrphtchr_CheY"/>
</dbReference>
<dbReference type="InterPro" id="IPR011102">
    <property type="entry name" value="Sig_transdc_His_kinase_HWE"/>
</dbReference>
<dbReference type="InterPro" id="IPR013654">
    <property type="entry name" value="PAS_2"/>
</dbReference>
<dbReference type="SUPFAM" id="SSF52172">
    <property type="entry name" value="CheY-like"/>
    <property type="match status" value="1"/>
</dbReference>
<dbReference type="GO" id="GO:0004673">
    <property type="term" value="F:protein histidine kinase activity"/>
    <property type="evidence" value="ECO:0007669"/>
    <property type="project" value="UniProtKB-EC"/>
</dbReference>
<keyword evidence="3" id="KW-0600">Photoreceptor protein</keyword>
<evidence type="ECO:0000256" key="1">
    <source>
        <dbReference type="ARBA" id="ARBA00000085"/>
    </source>
</evidence>
<dbReference type="AlphaFoldDB" id="A0A0R3M584"/>
<dbReference type="RefSeq" id="WP_057834329.1">
    <property type="nucleotide sequence ID" value="NZ_LLXZ01000028.1"/>
</dbReference>
<dbReference type="InterPro" id="IPR003018">
    <property type="entry name" value="GAF"/>
</dbReference>
<dbReference type="OrthoDB" id="9760752at2"/>
<accession>A0A0R3M584</accession>
<dbReference type="Pfam" id="PF08446">
    <property type="entry name" value="PAS_2"/>
    <property type="match status" value="1"/>
</dbReference>
<dbReference type="Pfam" id="PF00360">
    <property type="entry name" value="PHY"/>
    <property type="match status" value="1"/>
</dbReference>
<keyword evidence="16" id="KW-1185">Reference proteome</keyword>
<dbReference type="InterPro" id="IPR035965">
    <property type="entry name" value="PAS-like_dom_sf"/>
</dbReference>
<dbReference type="InterPro" id="IPR043150">
    <property type="entry name" value="Phytochrome_PHY_sf"/>
</dbReference>
<dbReference type="Proteomes" id="UP000050863">
    <property type="component" value="Unassembled WGS sequence"/>
</dbReference>
<dbReference type="PRINTS" id="PR01033">
    <property type="entry name" value="PHYTOCHROME"/>
</dbReference>
<evidence type="ECO:0000313" key="16">
    <source>
        <dbReference type="Proteomes" id="UP000050863"/>
    </source>
</evidence>
<dbReference type="Pfam" id="PF07536">
    <property type="entry name" value="HWE_HK"/>
    <property type="match status" value="1"/>
</dbReference>
<dbReference type="InterPro" id="IPR036890">
    <property type="entry name" value="HATPase_C_sf"/>
</dbReference>
<dbReference type="STRING" id="280332.CQ12_31530"/>
<evidence type="ECO:0000313" key="15">
    <source>
        <dbReference type="EMBL" id="KRR13199.1"/>
    </source>
</evidence>